<dbReference type="EMBL" id="HBFC01018897">
    <property type="protein sequence ID" value="CAD8708564.1"/>
    <property type="molecule type" value="Transcribed_RNA"/>
</dbReference>
<name>A0A7S0X8Z7_9CHLO</name>
<protein>
    <submittedName>
        <fullName evidence="1">Uncharacterized protein</fullName>
    </submittedName>
</protein>
<accession>A0A7S0X8Z7</accession>
<reference evidence="1" key="1">
    <citation type="submission" date="2021-01" db="EMBL/GenBank/DDBJ databases">
        <authorList>
            <person name="Corre E."/>
            <person name="Pelletier E."/>
            <person name="Niang G."/>
            <person name="Scheremetjew M."/>
            <person name="Finn R."/>
            <person name="Kale V."/>
            <person name="Holt S."/>
            <person name="Cochrane G."/>
            <person name="Meng A."/>
            <person name="Brown T."/>
            <person name="Cohen L."/>
        </authorList>
    </citation>
    <scope>NUCLEOTIDE SEQUENCE</scope>
    <source>
        <strain evidence="1">SL-175</strain>
    </source>
</reference>
<organism evidence="1">
    <name type="scientific">Mantoniella antarctica</name>
    <dbReference type="NCBI Taxonomy" id="81844"/>
    <lineage>
        <taxon>Eukaryota</taxon>
        <taxon>Viridiplantae</taxon>
        <taxon>Chlorophyta</taxon>
        <taxon>Mamiellophyceae</taxon>
        <taxon>Mamiellales</taxon>
        <taxon>Mamiellaceae</taxon>
        <taxon>Mantoniella</taxon>
    </lineage>
</organism>
<sequence length="226" mass="25554">MYTTRDRKGFAPMFGINLHGSGYHTAFEALQRDTPKKAARYDSNSEYRAHLSKHLRRPIAPSQEYDAPVTESQKVGWEVERYQREVWEKHKTSAAAIDAPRFLTTAGSGRHPNHQNHHKATEISHYNDCVTKHMYGRSVKSEFGAYGQARLETQALEDHKVSGTASGMQQPVFGRYAPMRVPEPRTTVLGKTNLPMEGTFKASGEGRSYYKANTSRYGEHFLKTCG</sequence>
<gene>
    <name evidence="1" type="ORF">MANT1106_LOCUS11247</name>
</gene>
<proteinExistence type="predicted"/>
<evidence type="ECO:0000313" key="1">
    <source>
        <dbReference type="EMBL" id="CAD8708564.1"/>
    </source>
</evidence>
<dbReference type="AlphaFoldDB" id="A0A7S0X8Z7"/>